<comment type="caution">
    <text evidence="14">The sequence shown here is derived from an EMBL/GenBank/DDBJ whole genome shotgun (WGS) entry which is preliminary data.</text>
</comment>
<dbReference type="PANTHER" id="PTHR12753">
    <property type="entry name" value="AD-003 - RELATED"/>
    <property type="match status" value="1"/>
</dbReference>
<feature type="binding site" evidence="12">
    <location>
        <position position="152"/>
    </location>
    <ligand>
        <name>S-adenosyl-L-methionine</name>
        <dbReference type="ChEBI" id="CHEBI:59789"/>
    </ligand>
</feature>
<comment type="catalytic activity">
    <reaction evidence="10">
        <text>N-terminal L-alanyl-L-prolyl-L-lysyl-[protein] + 3 S-adenosyl-L-methionine = N-terminal N,N,N-trimethyl-L-alanyl-L-prolyl-L-lysyl-[protein] + 3 S-adenosyl-L-homocysteine + 3 H(+)</text>
        <dbReference type="Rhea" id="RHEA:54712"/>
        <dbReference type="Rhea" id="RHEA-COMP:13785"/>
        <dbReference type="Rhea" id="RHEA-COMP:13971"/>
        <dbReference type="ChEBI" id="CHEBI:15378"/>
        <dbReference type="ChEBI" id="CHEBI:57856"/>
        <dbReference type="ChEBI" id="CHEBI:59789"/>
        <dbReference type="ChEBI" id="CHEBI:138057"/>
        <dbReference type="ChEBI" id="CHEBI:138315"/>
        <dbReference type="EC" id="2.1.1.244"/>
    </reaction>
</comment>
<dbReference type="InterPro" id="IPR008576">
    <property type="entry name" value="MeTrfase_NTM1"/>
</dbReference>
<comment type="similarity">
    <text evidence="1">Belongs to the methyltransferase superfamily. NTM1 family.</text>
</comment>
<dbReference type="FunFam" id="3.40.50.150:FF:000025">
    <property type="entry name" value="N-terminal Xaa-Pro-Lys N-methyltransferase 1"/>
    <property type="match status" value="1"/>
</dbReference>
<dbReference type="OrthoDB" id="1298661at2759"/>
<comment type="catalytic activity">
    <reaction evidence="8">
        <text>N-terminal L-seryl-L-prolyl-L-lysyl-[protein] + 3 S-adenosyl-L-methionine = N-terminal N,N,N-trimethyl-L-seryl-L-prolyl-L-lysyl-[protein] + 3 S-adenosyl-L-homocysteine + 3 H(+)</text>
        <dbReference type="Rhea" id="RHEA:54724"/>
        <dbReference type="Rhea" id="RHEA-COMP:13789"/>
        <dbReference type="Rhea" id="RHEA-COMP:13973"/>
        <dbReference type="ChEBI" id="CHEBI:15378"/>
        <dbReference type="ChEBI" id="CHEBI:57856"/>
        <dbReference type="ChEBI" id="CHEBI:59789"/>
        <dbReference type="ChEBI" id="CHEBI:138061"/>
        <dbReference type="ChEBI" id="CHEBI:138317"/>
        <dbReference type="EC" id="2.1.1.244"/>
    </reaction>
</comment>
<evidence type="ECO:0000256" key="6">
    <source>
        <dbReference type="ARBA" id="ARBA00039449"/>
    </source>
</evidence>
<evidence type="ECO:0000313" key="14">
    <source>
        <dbReference type="EMBL" id="KKY17995.1"/>
    </source>
</evidence>
<evidence type="ECO:0000256" key="11">
    <source>
        <dbReference type="ARBA" id="ARBA00082558"/>
    </source>
</evidence>
<keyword evidence="3" id="KW-0808">Transferase</keyword>
<evidence type="ECO:0000256" key="4">
    <source>
        <dbReference type="ARBA" id="ARBA00022691"/>
    </source>
</evidence>
<dbReference type="GO" id="GO:0002181">
    <property type="term" value="P:cytoplasmic translation"/>
    <property type="evidence" value="ECO:0007669"/>
    <property type="project" value="EnsemblFungi"/>
</dbReference>
<dbReference type="GO" id="GO:0032259">
    <property type="term" value="P:methylation"/>
    <property type="evidence" value="ECO:0007669"/>
    <property type="project" value="UniProtKB-KW"/>
</dbReference>
<evidence type="ECO:0000256" key="2">
    <source>
        <dbReference type="ARBA" id="ARBA00022603"/>
    </source>
</evidence>
<feature type="binding site" evidence="12">
    <location>
        <position position="92"/>
    </location>
    <ligand>
        <name>S-adenosyl-L-methionine</name>
        <dbReference type="ChEBI" id="CHEBI:59789"/>
    </ligand>
</feature>
<evidence type="ECO:0000256" key="7">
    <source>
        <dbReference type="ARBA" id="ARBA00043129"/>
    </source>
</evidence>
<evidence type="ECO:0000256" key="1">
    <source>
        <dbReference type="ARBA" id="ARBA00009059"/>
    </source>
</evidence>
<dbReference type="AlphaFoldDB" id="A0A0G2GMB0"/>
<keyword evidence="4 12" id="KW-0949">S-adenosyl-L-methionine</keyword>
<dbReference type="EC" id="2.1.1.244" evidence="5"/>
<dbReference type="PIRSF" id="PIRSF016958">
    <property type="entry name" value="DUF858_MeTrfase_lik"/>
    <property type="match status" value="1"/>
</dbReference>
<dbReference type="Gene3D" id="3.40.50.150">
    <property type="entry name" value="Vaccinia Virus protein VP39"/>
    <property type="match status" value="1"/>
</dbReference>
<dbReference type="PANTHER" id="PTHR12753:SF0">
    <property type="entry name" value="ALPHA N-TERMINAL PROTEIN METHYLTRANSFERASE 1"/>
    <property type="match status" value="1"/>
</dbReference>
<evidence type="ECO:0000256" key="3">
    <source>
        <dbReference type="ARBA" id="ARBA00022679"/>
    </source>
</evidence>
<organism evidence="14 15">
    <name type="scientific">Phaeomoniella chlamydospora</name>
    <name type="common">Phaeoacremonium chlamydosporum</name>
    <dbReference type="NCBI Taxonomy" id="158046"/>
    <lineage>
        <taxon>Eukaryota</taxon>
        <taxon>Fungi</taxon>
        <taxon>Dikarya</taxon>
        <taxon>Ascomycota</taxon>
        <taxon>Pezizomycotina</taxon>
        <taxon>Eurotiomycetes</taxon>
        <taxon>Chaetothyriomycetidae</taxon>
        <taxon>Phaeomoniellales</taxon>
        <taxon>Phaeomoniellaceae</taxon>
        <taxon>Phaeomoniella</taxon>
    </lineage>
</organism>
<dbReference type="EMBL" id="LCWF01000133">
    <property type="protein sequence ID" value="KKY17995.1"/>
    <property type="molecule type" value="Genomic_DNA"/>
</dbReference>
<dbReference type="Proteomes" id="UP000053317">
    <property type="component" value="Unassembled WGS sequence"/>
</dbReference>
<evidence type="ECO:0000256" key="8">
    <source>
        <dbReference type="ARBA" id="ARBA00047306"/>
    </source>
</evidence>
<evidence type="ECO:0000313" key="15">
    <source>
        <dbReference type="Proteomes" id="UP000053317"/>
    </source>
</evidence>
<dbReference type="InterPro" id="IPR029063">
    <property type="entry name" value="SAM-dependent_MTases_sf"/>
</dbReference>
<dbReference type="GO" id="GO:0071885">
    <property type="term" value="F:N-terminal protein N-methyltransferase activity"/>
    <property type="evidence" value="ECO:0007669"/>
    <property type="project" value="UniProtKB-EC"/>
</dbReference>
<evidence type="ECO:0000256" key="13">
    <source>
        <dbReference type="SAM" id="MobiDB-lite"/>
    </source>
</evidence>
<protein>
    <recommendedName>
        <fullName evidence="6">Alpha N-terminal protein methyltransferase 1</fullName>
        <ecNumber evidence="5">2.1.1.244</ecNumber>
    </recommendedName>
    <alternativeName>
        <fullName evidence="11">Translation associated element 1</fullName>
    </alternativeName>
    <alternativeName>
        <fullName evidence="7">X-Pro-Lys N-terminal protein methyltransferase 1</fullName>
    </alternativeName>
</protein>
<accession>A0A0G2GMB0</accession>
<evidence type="ECO:0000256" key="9">
    <source>
        <dbReference type="ARBA" id="ARBA00047885"/>
    </source>
</evidence>
<name>A0A0G2GMB0_PHACM</name>
<evidence type="ECO:0000256" key="5">
    <source>
        <dbReference type="ARBA" id="ARBA00039112"/>
    </source>
</evidence>
<dbReference type="GO" id="GO:0005829">
    <property type="term" value="C:cytosol"/>
    <property type="evidence" value="ECO:0007669"/>
    <property type="project" value="EnsemblFungi"/>
</dbReference>
<dbReference type="CDD" id="cd02440">
    <property type="entry name" value="AdoMet_MTases"/>
    <property type="match status" value="1"/>
</dbReference>
<feature type="binding site" evidence="12">
    <location>
        <position position="87"/>
    </location>
    <ligand>
        <name>S-adenosyl-L-methionine</name>
        <dbReference type="ChEBI" id="CHEBI:59789"/>
    </ligand>
</feature>
<reference evidence="14 15" key="2">
    <citation type="submission" date="2015-05" db="EMBL/GenBank/DDBJ databases">
        <authorList>
            <person name="Morales-Cruz A."/>
            <person name="Amrine K.C."/>
            <person name="Cantu D."/>
        </authorList>
    </citation>
    <scope>NUCLEOTIDE SEQUENCE [LARGE SCALE GENOMIC DNA]</scope>
    <source>
        <strain evidence="14">UCRPC4</strain>
    </source>
</reference>
<evidence type="ECO:0000256" key="12">
    <source>
        <dbReference type="PIRSR" id="PIRSR016958-1"/>
    </source>
</evidence>
<proteinExistence type="inferred from homology"/>
<gene>
    <name evidence="14" type="ORF">UCRPC4_g05198</name>
</gene>
<comment type="catalytic activity">
    <reaction evidence="9">
        <text>N-terminal L-prolyl-L-prolyl-L-lysyl-[protein] + 2 S-adenosyl-L-methionine = N-terminal N,N-dimethyl-L-prolyl-L-prolyl-L-lysyl-[protein] + 2 S-adenosyl-L-homocysteine + 2 H(+)</text>
        <dbReference type="Rhea" id="RHEA:54736"/>
        <dbReference type="Rhea" id="RHEA-COMP:13787"/>
        <dbReference type="Rhea" id="RHEA-COMP:13974"/>
        <dbReference type="ChEBI" id="CHEBI:15378"/>
        <dbReference type="ChEBI" id="CHEBI:57856"/>
        <dbReference type="ChEBI" id="CHEBI:59789"/>
        <dbReference type="ChEBI" id="CHEBI:138059"/>
        <dbReference type="ChEBI" id="CHEBI:138318"/>
        <dbReference type="EC" id="2.1.1.244"/>
    </reaction>
</comment>
<reference evidence="14 15" key="1">
    <citation type="submission" date="2015-05" db="EMBL/GenBank/DDBJ databases">
        <title>Distinctive expansion of gene families associated with plant cell wall degradation and secondary metabolism in the genomes of grapevine trunk pathogens.</title>
        <authorList>
            <person name="Lawrence D.P."/>
            <person name="Travadon R."/>
            <person name="Rolshausen P.E."/>
            <person name="Baumgartner K."/>
        </authorList>
    </citation>
    <scope>NUCLEOTIDE SEQUENCE [LARGE SCALE GENOMIC DNA]</scope>
    <source>
        <strain evidence="14">UCRPC4</strain>
    </source>
</reference>
<dbReference type="SUPFAM" id="SSF53335">
    <property type="entry name" value="S-adenosyl-L-methionine-dependent methyltransferases"/>
    <property type="match status" value="1"/>
</dbReference>
<keyword evidence="2" id="KW-0489">Methyltransferase</keyword>
<dbReference type="Pfam" id="PF05891">
    <property type="entry name" value="Methyltransf_PK"/>
    <property type="match status" value="1"/>
</dbReference>
<feature type="region of interest" description="Disordered" evidence="13">
    <location>
        <begin position="1"/>
        <end position="21"/>
    </location>
</feature>
<evidence type="ECO:0000256" key="10">
    <source>
        <dbReference type="ARBA" id="ARBA00048167"/>
    </source>
</evidence>
<sequence length="247" mass="27487">MSGPEDDALNASENTDAPDSLIDRDSSIKYWNSISPDVNGMLGGYPQISRIDLRGSANFIAKLRRLSSTSPRSESRQARLPLAVDCGAGIGRITEGFLVKAFDTVDIVEPVAKFADKIKEKKENGLKEVGDIFITGLESWLPSKKYNLIWNQWCLGHLTDIQVVDYMRRCSEALAEGGWIAVKENLSTDAFAEDIYDEVDSSVTRSDKKFLDLFEEADLKLVRGEIQTGFPKALGLYPVKMYALRPK</sequence>
<keyword evidence="15" id="KW-1185">Reference proteome</keyword>